<dbReference type="InterPro" id="IPR051718">
    <property type="entry name" value="ARF_GTPase-activating"/>
</dbReference>
<feature type="compositionally biased region" description="Low complexity" evidence="2">
    <location>
        <begin position="545"/>
        <end position="561"/>
    </location>
</feature>
<dbReference type="GO" id="GO:0016787">
    <property type="term" value="F:hydrolase activity"/>
    <property type="evidence" value="ECO:0007669"/>
    <property type="project" value="InterPro"/>
</dbReference>
<feature type="compositionally biased region" description="Polar residues" evidence="2">
    <location>
        <begin position="448"/>
        <end position="460"/>
    </location>
</feature>
<evidence type="ECO:0000259" key="3">
    <source>
        <dbReference type="PROSITE" id="PS50115"/>
    </source>
</evidence>
<dbReference type="PROSITE" id="PS50115">
    <property type="entry name" value="ARFGAP"/>
    <property type="match status" value="1"/>
</dbReference>
<dbReference type="SMART" id="SM00105">
    <property type="entry name" value="ArfGap"/>
    <property type="match status" value="1"/>
</dbReference>
<keyword evidence="1" id="KW-0862">Zinc</keyword>
<feature type="compositionally biased region" description="Pro residues" evidence="2">
    <location>
        <begin position="462"/>
        <end position="474"/>
    </location>
</feature>
<evidence type="ECO:0000256" key="1">
    <source>
        <dbReference type="PROSITE-ProRule" id="PRU00288"/>
    </source>
</evidence>
<feature type="region of interest" description="Disordered" evidence="2">
    <location>
        <begin position="822"/>
        <end position="849"/>
    </location>
</feature>
<dbReference type="VEuPathDB" id="FungiDB:BTJ68_13585"/>
<feature type="region of interest" description="Disordered" evidence="2">
    <location>
        <begin position="573"/>
        <end position="592"/>
    </location>
</feature>
<dbReference type="Proteomes" id="UP000281245">
    <property type="component" value="Unassembled WGS sequence"/>
</dbReference>
<feature type="compositionally biased region" description="Low complexity" evidence="2">
    <location>
        <begin position="215"/>
        <end position="224"/>
    </location>
</feature>
<feature type="compositionally biased region" description="Low complexity" evidence="2">
    <location>
        <begin position="392"/>
        <end position="404"/>
    </location>
</feature>
<dbReference type="EMBL" id="QWIJ01000010">
    <property type="protein sequence ID" value="RMX90086.1"/>
    <property type="molecule type" value="Genomic_DNA"/>
</dbReference>
<dbReference type="InterPro" id="IPR029058">
    <property type="entry name" value="AB_hydrolase_fold"/>
</dbReference>
<feature type="compositionally biased region" description="Polar residues" evidence="2">
    <location>
        <begin position="334"/>
        <end position="354"/>
    </location>
</feature>
<reference evidence="4 5" key="1">
    <citation type="journal article" date="2018" name="BMC Genomics">
        <title>Genomic evidence for intraspecific hybridization in a clonal and extremely halotolerant yeast.</title>
        <authorList>
            <person name="Gostincar C."/>
            <person name="Stajich J.E."/>
            <person name="Zupancic J."/>
            <person name="Zalar P."/>
            <person name="Gunde-Cimerman N."/>
        </authorList>
    </citation>
    <scope>NUCLEOTIDE SEQUENCE [LARGE SCALE GENOMIC DNA]</scope>
    <source>
        <strain evidence="4 5">EXF-6656</strain>
    </source>
</reference>
<dbReference type="GO" id="GO:0005096">
    <property type="term" value="F:GTPase activator activity"/>
    <property type="evidence" value="ECO:0007669"/>
    <property type="project" value="InterPro"/>
</dbReference>
<evidence type="ECO:0000256" key="2">
    <source>
        <dbReference type="SAM" id="MobiDB-lite"/>
    </source>
</evidence>
<feature type="compositionally biased region" description="Polar residues" evidence="2">
    <location>
        <begin position="158"/>
        <end position="169"/>
    </location>
</feature>
<feature type="compositionally biased region" description="Polar residues" evidence="2">
    <location>
        <begin position="484"/>
        <end position="498"/>
    </location>
</feature>
<evidence type="ECO:0000313" key="5">
    <source>
        <dbReference type="Proteomes" id="UP000281245"/>
    </source>
</evidence>
<dbReference type="InterPro" id="IPR001164">
    <property type="entry name" value="ArfGAP_dom"/>
</dbReference>
<feature type="compositionally biased region" description="Polar residues" evidence="2">
    <location>
        <begin position="236"/>
        <end position="250"/>
    </location>
</feature>
<dbReference type="SUPFAM" id="SSF57863">
    <property type="entry name" value="ArfGap/RecO-like zinc finger"/>
    <property type="match status" value="1"/>
</dbReference>
<dbReference type="GO" id="GO:0008270">
    <property type="term" value="F:zinc ion binding"/>
    <property type="evidence" value="ECO:0007669"/>
    <property type="project" value="UniProtKB-KW"/>
</dbReference>
<dbReference type="CDD" id="cd08839">
    <property type="entry name" value="ArfGap_SMAP"/>
    <property type="match status" value="1"/>
</dbReference>
<dbReference type="Gene3D" id="3.40.50.1820">
    <property type="entry name" value="alpha/beta hydrolase"/>
    <property type="match status" value="1"/>
</dbReference>
<dbReference type="VEuPathDB" id="FungiDB:BTJ68_05920"/>
<dbReference type="PRINTS" id="PR00405">
    <property type="entry name" value="REVINTRACTNG"/>
</dbReference>
<dbReference type="FunFam" id="1.10.220.150:FF:000010">
    <property type="entry name" value="Stromal membrane-associated protein"/>
    <property type="match status" value="1"/>
</dbReference>
<dbReference type="AlphaFoldDB" id="A0A3M6XHM3"/>
<feature type="domain" description="Arf-GAP" evidence="3">
    <location>
        <begin position="16"/>
        <end position="126"/>
    </location>
</feature>
<dbReference type="Gene3D" id="1.10.220.150">
    <property type="entry name" value="Arf GTPase activating protein"/>
    <property type="match status" value="1"/>
</dbReference>
<dbReference type="SUPFAM" id="SSF53474">
    <property type="entry name" value="alpha/beta-Hydrolases"/>
    <property type="match status" value="1"/>
</dbReference>
<proteinExistence type="predicted"/>
<dbReference type="PANTHER" id="PTHR45705">
    <property type="entry name" value="FI20236P1"/>
    <property type="match status" value="1"/>
</dbReference>
<accession>A0A3M6XHM3</accession>
<dbReference type="GO" id="GO:0005737">
    <property type="term" value="C:cytoplasm"/>
    <property type="evidence" value="ECO:0007669"/>
    <property type="project" value="TreeGrafter"/>
</dbReference>
<dbReference type="OrthoDB" id="10266696at2759"/>
<dbReference type="InterPro" id="IPR013094">
    <property type="entry name" value="AB_hydrolase_3"/>
</dbReference>
<feature type="compositionally biased region" description="Pro residues" evidence="2">
    <location>
        <begin position="426"/>
        <end position="447"/>
    </location>
</feature>
<dbReference type="InterPro" id="IPR044732">
    <property type="entry name" value="ArfGAP_SMAP1-like"/>
</dbReference>
<keyword evidence="1" id="KW-0863">Zinc-finger</keyword>
<comment type="caution">
    <text evidence="4">The sequence shown here is derived from an EMBL/GenBank/DDBJ whole genome shotgun (WGS) entry which is preliminary data.</text>
</comment>
<dbReference type="Pfam" id="PF01412">
    <property type="entry name" value="ArfGap"/>
    <property type="match status" value="1"/>
</dbReference>
<feature type="compositionally biased region" description="Low complexity" evidence="2">
    <location>
        <begin position="505"/>
        <end position="533"/>
    </location>
</feature>
<dbReference type="InterPro" id="IPR037278">
    <property type="entry name" value="ARFGAP/RecO"/>
</dbReference>
<feature type="compositionally biased region" description="Low complexity" evidence="2">
    <location>
        <begin position="198"/>
        <end position="207"/>
    </location>
</feature>
<organism evidence="4 5">
    <name type="scientific">Hortaea werneckii</name>
    <name type="common">Black yeast</name>
    <name type="synonym">Cladosporium werneckii</name>
    <dbReference type="NCBI Taxonomy" id="91943"/>
    <lineage>
        <taxon>Eukaryota</taxon>
        <taxon>Fungi</taxon>
        <taxon>Dikarya</taxon>
        <taxon>Ascomycota</taxon>
        <taxon>Pezizomycotina</taxon>
        <taxon>Dothideomycetes</taxon>
        <taxon>Dothideomycetidae</taxon>
        <taxon>Mycosphaerellales</taxon>
        <taxon>Teratosphaeriaceae</taxon>
        <taxon>Hortaea</taxon>
    </lineage>
</organism>
<sequence length="957" mass="101823">MSLRRPPAAETAERNRAALKALVKLESNKSCADCKRNKHPRWASWNLGVFICIRCSGIHRSMGVHISRVKSVDLDSWTEEQLSSMIKWGNKRANRYWESKLAEGHVPNESKIENFIRTKYDSRRWVMDGPMPDPSTLDAGEDDDVPLKVVQERARATSGANQRNASAPSNGVLPQPPRARLQEVDLFGDMNEPAPARPSTTEPATSRAPPPPKAPAAAPKQTKPGESLLGLDFFGGTQSAPPARPSSTGPNTGGAPGRSDLKQSILSLYASKPTPPPQQPAASNANAFGGMQSPSASSPSQSNAQALGGLGDAFGSLSFSSAPQQPAKPEPFSGLTSPTGHSRAPSMNKSSLSGGSFFDMKPTPPPKNTPPPPQPTSTARKESFGADFGDFSSAMPSPAPTSAKSPPPPPSSGMGDLFDLASPTSSAPPPKPAPAPAPAAAKSPPPIQASNYAQNSAFNLSQPPPSSPPKPTPAPQASAMSGFGSLNNMDPWGSNNAWASPDPEPASTQPTIPTQTSPSSTFKPAATPAAATKVESPFDSGWGDPEPVAPAQPTTATTNSADGWNVQQDEEFGGWSHASPVATTTGPKQGGLGGNADDLFGNVWHASPSVLIHFPRGPFLPNPDLESSLLSTLKAELHVTTLVQLNYRLGGDHLYPQHIHDTLAGYDWVKAHLLPRRGILRAGRADHVGRIAVSGELIGGGLAAMLAVTECRIGEAGVVAAALNNPIVDWVGIDDERNSHLAAGEMQDLLLSARNRLFKRPGHYFDSFASPLLFFRSPGRDVPKSSASGPLDDLEHLAYLEREDFFRQQLALSAIPNRLHDAETQEAEDDSSGGKIKSPRKISKRYPSPSLGLKLPPFHISSGSLSPLSEQADEMAQLLRKSFLRTAQTSDFGRKVLLPEEIQRLSDEEKLERQALVAEAYEMVELMQDEGEGFWRCGGEADGGLRGAVAWLRERLG</sequence>
<dbReference type="Pfam" id="PF07859">
    <property type="entry name" value="Abhydrolase_3"/>
    <property type="match status" value="1"/>
</dbReference>
<name>A0A3M6XHM3_HORWE</name>
<feature type="compositionally biased region" description="Low complexity" evidence="2">
    <location>
        <begin position="280"/>
        <end position="306"/>
    </location>
</feature>
<keyword evidence="1" id="KW-0479">Metal-binding</keyword>
<dbReference type="PANTHER" id="PTHR45705:SF1">
    <property type="entry name" value="FI20236P1"/>
    <property type="match status" value="1"/>
</dbReference>
<protein>
    <recommendedName>
        <fullName evidence="3">Arf-GAP domain-containing protein</fullName>
    </recommendedName>
</protein>
<gene>
    <name evidence="4" type="ORF">D0869_00380</name>
</gene>
<feature type="region of interest" description="Disordered" evidence="2">
    <location>
        <begin position="154"/>
        <end position="561"/>
    </location>
</feature>
<dbReference type="InterPro" id="IPR038508">
    <property type="entry name" value="ArfGAP_dom_sf"/>
</dbReference>
<evidence type="ECO:0000313" key="4">
    <source>
        <dbReference type="EMBL" id="RMX90086.1"/>
    </source>
</evidence>
<feature type="compositionally biased region" description="Pro residues" evidence="2">
    <location>
        <begin position="362"/>
        <end position="375"/>
    </location>
</feature>